<dbReference type="Proteomes" id="UP000886501">
    <property type="component" value="Unassembled WGS sequence"/>
</dbReference>
<keyword evidence="2" id="KW-1185">Reference proteome</keyword>
<comment type="caution">
    <text evidence="1">The sequence shown here is derived from an EMBL/GenBank/DDBJ whole genome shotgun (WGS) entry which is preliminary data.</text>
</comment>
<accession>A0ACB6YZS4</accession>
<feature type="non-terminal residue" evidence="1">
    <location>
        <position position="1"/>
    </location>
</feature>
<dbReference type="EMBL" id="MU118331">
    <property type="protein sequence ID" value="KAF9642881.1"/>
    <property type="molecule type" value="Genomic_DNA"/>
</dbReference>
<reference evidence="1" key="1">
    <citation type="submission" date="2019-10" db="EMBL/GenBank/DDBJ databases">
        <authorList>
            <consortium name="DOE Joint Genome Institute"/>
            <person name="Kuo A."/>
            <person name="Miyauchi S."/>
            <person name="Kiss E."/>
            <person name="Drula E."/>
            <person name="Kohler A."/>
            <person name="Sanchez-Garcia M."/>
            <person name="Andreopoulos B."/>
            <person name="Barry K.W."/>
            <person name="Bonito G."/>
            <person name="Buee M."/>
            <person name="Carver A."/>
            <person name="Chen C."/>
            <person name="Cichocki N."/>
            <person name="Clum A."/>
            <person name="Culley D."/>
            <person name="Crous P.W."/>
            <person name="Fauchery L."/>
            <person name="Girlanda M."/>
            <person name="Hayes R."/>
            <person name="Keri Z."/>
            <person name="Labutti K."/>
            <person name="Lipzen A."/>
            <person name="Lombard V."/>
            <person name="Magnuson J."/>
            <person name="Maillard F."/>
            <person name="Morin E."/>
            <person name="Murat C."/>
            <person name="Nolan M."/>
            <person name="Ohm R."/>
            <person name="Pangilinan J."/>
            <person name="Pereira M."/>
            <person name="Perotto S."/>
            <person name="Peter M."/>
            <person name="Riley R."/>
            <person name="Sitrit Y."/>
            <person name="Stielow B."/>
            <person name="Szollosi G."/>
            <person name="Zifcakova L."/>
            <person name="Stursova M."/>
            <person name="Spatafora J.W."/>
            <person name="Tedersoo L."/>
            <person name="Vaario L.-M."/>
            <person name="Yamada A."/>
            <person name="Yan M."/>
            <person name="Wang P."/>
            <person name="Xu J."/>
            <person name="Bruns T."/>
            <person name="Baldrian P."/>
            <person name="Vilgalys R."/>
            <person name="Henrissat B."/>
            <person name="Grigoriev I.V."/>
            <person name="Hibbett D."/>
            <person name="Nagy L.G."/>
            <person name="Martin F.M."/>
        </authorList>
    </citation>
    <scope>NUCLEOTIDE SEQUENCE</scope>
    <source>
        <strain evidence="1">P2</strain>
    </source>
</reference>
<reference evidence="1" key="2">
    <citation type="journal article" date="2020" name="Nat. Commun.">
        <title>Large-scale genome sequencing of mycorrhizal fungi provides insights into the early evolution of symbiotic traits.</title>
        <authorList>
            <person name="Miyauchi S."/>
            <person name="Kiss E."/>
            <person name="Kuo A."/>
            <person name="Drula E."/>
            <person name="Kohler A."/>
            <person name="Sanchez-Garcia M."/>
            <person name="Morin E."/>
            <person name="Andreopoulos B."/>
            <person name="Barry K.W."/>
            <person name="Bonito G."/>
            <person name="Buee M."/>
            <person name="Carver A."/>
            <person name="Chen C."/>
            <person name="Cichocki N."/>
            <person name="Clum A."/>
            <person name="Culley D."/>
            <person name="Crous P.W."/>
            <person name="Fauchery L."/>
            <person name="Girlanda M."/>
            <person name="Hayes R.D."/>
            <person name="Keri Z."/>
            <person name="LaButti K."/>
            <person name="Lipzen A."/>
            <person name="Lombard V."/>
            <person name="Magnuson J."/>
            <person name="Maillard F."/>
            <person name="Murat C."/>
            <person name="Nolan M."/>
            <person name="Ohm R.A."/>
            <person name="Pangilinan J."/>
            <person name="Pereira M.F."/>
            <person name="Perotto S."/>
            <person name="Peter M."/>
            <person name="Pfister S."/>
            <person name="Riley R."/>
            <person name="Sitrit Y."/>
            <person name="Stielow J.B."/>
            <person name="Szollosi G."/>
            <person name="Zifcakova L."/>
            <person name="Stursova M."/>
            <person name="Spatafora J.W."/>
            <person name="Tedersoo L."/>
            <person name="Vaario L.M."/>
            <person name="Yamada A."/>
            <person name="Yan M."/>
            <person name="Wang P."/>
            <person name="Xu J."/>
            <person name="Bruns T."/>
            <person name="Baldrian P."/>
            <person name="Vilgalys R."/>
            <person name="Dunand C."/>
            <person name="Henrissat B."/>
            <person name="Grigoriev I.V."/>
            <person name="Hibbett D."/>
            <person name="Nagy L.G."/>
            <person name="Martin F.M."/>
        </authorList>
    </citation>
    <scope>NUCLEOTIDE SEQUENCE</scope>
    <source>
        <strain evidence="1">P2</strain>
    </source>
</reference>
<sequence>SLAGAFGGLLATTIGKMGGVGGYSSWRWVFILEGLITVVISVFLYFITSDFPEEVKWLAEEEKAFIKQRFSNDVGDSGHCHCTCCYPCVTSIAPQYTPSSLLFSHHT</sequence>
<proteinExistence type="predicted"/>
<evidence type="ECO:0000313" key="2">
    <source>
        <dbReference type="Proteomes" id="UP000886501"/>
    </source>
</evidence>
<organism evidence="1 2">
    <name type="scientific">Thelephora ganbajun</name>
    <name type="common">Ganba fungus</name>
    <dbReference type="NCBI Taxonomy" id="370292"/>
    <lineage>
        <taxon>Eukaryota</taxon>
        <taxon>Fungi</taxon>
        <taxon>Dikarya</taxon>
        <taxon>Basidiomycota</taxon>
        <taxon>Agaricomycotina</taxon>
        <taxon>Agaricomycetes</taxon>
        <taxon>Thelephorales</taxon>
        <taxon>Thelephoraceae</taxon>
        <taxon>Thelephora</taxon>
    </lineage>
</organism>
<gene>
    <name evidence="1" type="ORF">BDM02DRAFT_3105140</name>
</gene>
<protein>
    <submittedName>
        <fullName evidence="1">Uncharacterized protein</fullName>
    </submittedName>
</protein>
<evidence type="ECO:0000313" key="1">
    <source>
        <dbReference type="EMBL" id="KAF9642881.1"/>
    </source>
</evidence>
<name>A0ACB6YZS4_THEGA</name>